<evidence type="ECO:0000313" key="2">
    <source>
        <dbReference type="EMBL" id="KAF4311494.1"/>
    </source>
</evidence>
<dbReference type="Proteomes" id="UP000572817">
    <property type="component" value="Unassembled WGS sequence"/>
</dbReference>
<feature type="signal peptide" evidence="1">
    <location>
        <begin position="1"/>
        <end position="19"/>
    </location>
</feature>
<feature type="chain" id="PRO_5034937752" evidence="1">
    <location>
        <begin position="20"/>
        <end position="147"/>
    </location>
</feature>
<accession>A0A8H4J3Y1</accession>
<reference evidence="2" key="1">
    <citation type="submission" date="2020-04" db="EMBL/GenBank/DDBJ databases">
        <title>Genome Assembly and Annotation of Botryosphaeria dothidea sdau 11-99, a Latent Pathogen of Apple Fruit Ring Rot in China.</title>
        <authorList>
            <person name="Yu C."/>
            <person name="Diao Y."/>
            <person name="Lu Q."/>
            <person name="Zhao J."/>
            <person name="Cui S."/>
            <person name="Peng C."/>
            <person name="He B."/>
            <person name="Liu H."/>
        </authorList>
    </citation>
    <scope>NUCLEOTIDE SEQUENCE [LARGE SCALE GENOMIC DNA]</scope>
    <source>
        <strain evidence="2">Sdau11-99</strain>
    </source>
</reference>
<evidence type="ECO:0000256" key="1">
    <source>
        <dbReference type="SAM" id="SignalP"/>
    </source>
</evidence>
<dbReference type="PANTHER" id="PTHR39602:SF2">
    <property type="entry name" value="ACW-9"/>
    <property type="match status" value="1"/>
</dbReference>
<dbReference type="PANTHER" id="PTHR39602">
    <property type="entry name" value="ACW-9"/>
    <property type="match status" value="1"/>
</dbReference>
<dbReference type="AlphaFoldDB" id="A0A8H4J3Y1"/>
<keyword evidence="1" id="KW-0732">Signal</keyword>
<gene>
    <name evidence="2" type="ORF">GTA08_BOTSDO12809</name>
</gene>
<keyword evidence="3" id="KW-1185">Reference proteome</keyword>
<dbReference type="EMBL" id="WWBZ02000009">
    <property type="protein sequence ID" value="KAF4311494.1"/>
    <property type="molecule type" value="Genomic_DNA"/>
</dbReference>
<name>A0A8H4J3Y1_9PEZI</name>
<dbReference type="OrthoDB" id="5352317at2759"/>
<proteinExistence type="predicted"/>
<sequence>MQFTTIFLGALAAASSVVAAPVDNLEAKLMTAVASQWTVTDFTRNCNQGDTSCHISFGVNRNDGSAVQKCAYDVNGQPASRASYNSVACGVYTISSGWSGQFGEGNGFSTLAVTDKKQIIYPAYTDKQLVNGQTVKPDQSYAPQALP</sequence>
<comment type="caution">
    <text evidence="2">The sequence shown here is derived from an EMBL/GenBank/DDBJ whole genome shotgun (WGS) entry which is preliminary data.</text>
</comment>
<evidence type="ECO:0000313" key="3">
    <source>
        <dbReference type="Proteomes" id="UP000572817"/>
    </source>
</evidence>
<organism evidence="2 3">
    <name type="scientific">Botryosphaeria dothidea</name>
    <dbReference type="NCBI Taxonomy" id="55169"/>
    <lineage>
        <taxon>Eukaryota</taxon>
        <taxon>Fungi</taxon>
        <taxon>Dikarya</taxon>
        <taxon>Ascomycota</taxon>
        <taxon>Pezizomycotina</taxon>
        <taxon>Dothideomycetes</taxon>
        <taxon>Dothideomycetes incertae sedis</taxon>
        <taxon>Botryosphaeriales</taxon>
        <taxon>Botryosphaeriaceae</taxon>
        <taxon>Botryosphaeria</taxon>
    </lineage>
</organism>
<protein>
    <submittedName>
        <fullName evidence="2">Small secreted protein</fullName>
    </submittedName>
</protein>